<gene>
    <name evidence="1" type="ORF">E2C01_035405</name>
</gene>
<dbReference type="EMBL" id="VSRR010005189">
    <property type="protein sequence ID" value="MPC41798.1"/>
    <property type="molecule type" value="Genomic_DNA"/>
</dbReference>
<name>A0A5B7F9N8_PORTR</name>
<evidence type="ECO:0000313" key="1">
    <source>
        <dbReference type="EMBL" id="MPC41798.1"/>
    </source>
</evidence>
<protein>
    <submittedName>
        <fullName evidence="1">Uncharacterized protein</fullName>
    </submittedName>
</protein>
<proteinExistence type="predicted"/>
<organism evidence="1 2">
    <name type="scientific">Portunus trituberculatus</name>
    <name type="common">Swimming crab</name>
    <name type="synonym">Neptunus trituberculatus</name>
    <dbReference type="NCBI Taxonomy" id="210409"/>
    <lineage>
        <taxon>Eukaryota</taxon>
        <taxon>Metazoa</taxon>
        <taxon>Ecdysozoa</taxon>
        <taxon>Arthropoda</taxon>
        <taxon>Crustacea</taxon>
        <taxon>Multicrustacea</taxon>
        <taxon>Malacostraca</taxon>
        <taxon>Eumalacostraca</taxon>
        <taxon>Eucarida</taxon>
        <taxon>Decapoda</taxon>
        <taxon>Pleocyemata</taxon>
        <taxon>Brachyura</taxon>
        <taxon>Eubrachyura</taxon>
        <taxon>Portunoidea</taxon>
        <taxon>Portunidae</taxon>
        <taxon>Portuninae</taxon>
        <taxon>Portunus</taxon>
    </lineage>
</organism>
<comment type="caution">
    <text evidence="1">The sequence shown here is derived from an EMBL/GenBank/DDBJ whole genome shotgun (WGS) entry which is preliminary data.</text>
</comment>
<reference evidence="1 2" key="1">
    <citation type="submission" date="2019-05" db="EMBL/GenBank/DDBJ databases">
        <title>Another draft genome of Portunus trituberculatus and its Hox gene families provides insights of decapod evolution.</title>
        <authorList>
            <person name="Jeong J.-H."/>
            <person name="Song I."/>
            <person name="Kim S."/>
            <person name="Choi T."/>
            <person name="Kim D."/>
            <person name="Ryu S."/>
            <person name="Kim W."/>
        </authorList>
    </citation>
    <scope>NUCLEOTIDE SEQUENCE [LARGE SCALE GENOMIC DNA]</scope>
    <source>
        <tissue evidence="1">Muscle</tissue>
    </source>
</reference>
<accession>A0A5B7F9N8</accession>
<sequence>MCCGVLRESVNLLHTRLSGESSAFHSLPPRIVKYSTGLSPHLKPPDPREVEWWSGGVVREWVIPAMVDLKMTSARVGRGCTR</sequence>
<keyword evidence="2" id="KW-1185">Reference proteome</keyword>
<dbReference type="AlphaFoldDB" id="A0A5B7F9N8"/>
<evidence type="ECO:0000313" key="2">
    <source>
        <dbReference type="Proteomes" id="UP000324222"/>
    </source>
</evidence>
<dbReference type="Proteomes" id="UP000324222">
    <property type="component" value="Unassembled WGS sequence"/>
</dbReference>